<evidence type="ECO:0000256" key="2">
    <source>
        <dbReference type="ARBA" id="ARBA00022737"/>
    </source>
</evidence>
<dbReference type="InterPro" id="IPR015943">
    <property type="entry name" value="WD40/YVTN_repeat-like_dom_sf"/>
</dbReference>
<evidence type="ECO:0000313" key="5">
    <source>
        <dbReference type="RefSeq" id="XP_013772508.1"/>
    </source>
</evidence>
<feature type="region of interest" description="Disordered" evidence="3">
    <location>
        <begin position="15"/>
        <end position="43"/>
    </location>
</feature>
<name>A0ABM1B0V6_LIMPO</name>
<dbReference type="SMART" id="SM00320">
    <property type="entry name" value="WD40"/>
    <property type="match status" value="3"/>
</dbReference>
<dbReference type="PANTHER" id="PTHR44472:SF1">
    <property type="entry name" value="DDB1 AND CUL4 ASSOCIATED FACTOR 4"/>
    <property type="match status" value="1"/>
</dbReference>
<keyword evidence="1" id="KW-0853">WD repeat</keyword>
<sequence>MNRSQRCHRYEVRPSSSTNCEANGFRDRGKRSARQNDSCYGSNEPDYMKNRLSSETRCNLHFSTVADSNVRPNVKSISTSRTRNRCRRSAGCSKSNVLNITDKNTTFSDIPGYFYDHQKKKYFRVLPGHNNHNPLTATNIYGQESVKNYKDFHTKRAEEANFPLLNNFATRQLGLIPGKRFISNLIGHQMLKMKNITRVKIDNTALDYPLTDCRYLVGFPDKSTVLGSWSLEKEPGILIQSINLEDALEGLSEESSRDGNLFQRKNCEVVNIHPHYRVADMCWADISSDLYFVLIVCTGCDVITPALSCVQLRPVRQLCGSTSSNLQDMDQLTQTYEYPGMAIWSCAWNRATLQVAFGVEGLAYCRHIETGDTKDIFTEKENPYSLCFSKDGNILFSGSHKGNLICSDLRDSTQDKVIYSMSIGRGLSYIHLLNDENRLIVSGYDGKLAQIDLRNRQVVLDYPDHNNSHMKLPFSVDEDAGILCSGGQDCMTRLWNLNDGKLLNVISPQSSDSFQPWAWYSESWKMLSGGRNSGLVVVSGVDLEVYKTC</sequence>
<keyword evidence="2" id="KW-0677">Repeat</keyword>
<accession>A0ABM1B0V6</accession>
<protein>
    <submittedName>
        <fullName evidence="5">DDB1- and CUL4-associated factor 4-like</fullName>
    </submittedName>
</protein>
<evidence type="ECO:0000256" key="3">
    <source>
        <dbReference type="SAM" id="MobiDB-lite"/>
    </source>
</evidence>
<dbReference type="PANTHER" id="PTHR44472">
    <property type="entry name" value="DDB1- AND CUL4-ASSOCIATED FACTOR 4-RELATED"/>
    <property type="match status" value="1"/>
</dbReference>
<dbReference type="GeneID" id="106457617"/>
<keyword evidence="4" id="KW-1185">Reference proteome</keyword>
<dbReference type="InterPro" id="IPR001680">
    <property type="entry name" value="WD40_rpt"/>
</dbReference>
<dbReference type="InterPro" id="IPR052254">
    <property type="entry name" value="CUL4-DDB1_E3_ligase_receptor"/>
</dbReference>
<proteinExistence type="predicted"/>
<evidence type="ECO:0000313" key="4">
    <source>
        <dbReference type="Proteomes" id="UP000694941"/>
    </source>
</evidence>
<organism evidence="4 5">
    <name type="scientific">Limulus polyphemus</name>
    <name type="common">Atlantic horseshoe crab</name>
    <dbReference type="NCBI Taxonomy" id="6850"/>
    <lineage>
        <taxon>Eukaryota</taxon>
        <taxon>Metazoa</taxon>
        <taxon>Ecdysozoa</taxon>
        <taxon>Arthropoda</taxon>
        <taxon>Chelicerata</taxon>
        <taxon>Merostomata</taxon>
        <taxon>Xiphosura</taxon>
        <taxon>Limulidae</taxon>
        <taxon>Limulus</taxon>
    </lineage>
</organism>
<reference evidence="5" key="1">
    <citation type="submission" date="2025-08" db="UniProtKB">
        <authorList>
            <consortium name="RefSeq"/>
        </authorList>
    </citation>
    <scope>IDENTIFICATION</scope>
    <source>
        <tissue evidence="5">Muscle</tissue>
    </source>
</reference>
<dbReference type="Pfam" id="PF23761">
    <property type="entry name" value="Beta-prop_DCAF4"/>
    <property type="match status" value="1"/>
</dbReference>
<gene>
    <name evidence="5" type="primary">LOC106457617</name>
</gene>
<dbReference type="Proteomes" id="UP000694941">
    <property type="component" value="Unplaced"/>
</dbReference>
<dbReference type="InterPro" id="IPR011047">
    <property type="entry name" value="Quinoprotein_ADH-like_sf"/>
</dbReference>
<dbReference type="Gene3D" id="2.130.10.10">
    <property type="entry name" value="YVTN repeat-like/Quinoprotein amine dehydrogenase"/>
    <property type="match status" value="1"/>
</dbReference>
<evidence type="ECO:0000256" key="1">
    <source>
        <dbReference type="ARBA" id="ARBA00022574"/>
    </source>
</evidence>
<dbReference type="SUPFAM" id="SSF50998">
    <property type="entry name" value="Quinoprotein alcohol dehydrogenase-like"/>
    <property type="match status" value="1"/>
</dbReference>
<dbReference type="RefSeq" id="XP_013772508.1">
    <property type="nucleotide sequence ID" value="XM_013917054.2"/>
</dbReference>